<reference evidence="2" key="1">
    <citation type="journal article" date="2015" name="Nat. Genet.">
        <title>The genome and transcriptome of the zoonotic hookworm Ancylostoma ceylanicum identify infection-specific gene families.</title>
        <authorList>
            <person name="Schwarz E.M."/>
            <person name="Hu Y."/>
            <person name="Antoshechkin I."/>
            <person name="Miller M.M."/>
            <person name="Sternberg P.W."/>
            <person name="Aroian R.V."/>
        </authorList>
    </citation>
    <scope>NUCLEOTIDE SEQUENCE</scope>
    <source>
        <strain evidence="2">HY135</strain>
    </source>
</reference>
<dbReference type="AlphaFoldDB" id="A0A016TK05"/>
<comment type="caution">
    <text evidence="1">The sequence shown here is derived from an EMBL/GenBank/DDBJ whole genome shotgun (WGS) entry which is preliminary data.</text>
</comment>
<evidence type="ECO:0000313" key="2">
    <source>
        <dbReference type="Proteomes" id="UP000024635"/>
    </source>
</evidence>
<evidence type="ECO:0000313" key="1">
    <source>
        <dbReference type="EMBL" id="EYC02977.1"/>
    </source>
</evidence>
<protein>
    <submittedName>
        <fullName evidence="1">Uncharacterized protein</fullName>
    </submittedName>
</protein>
<accession>A0A016TK05</accession>
<dbReference type="EMBL" id="JARK01001432">
    <property type="protein sequence ID" value="EYC02977.1"/>
    <property type="molecule type" value="Genomic_DNA"/>
</dbReference>
<sequence>MCISCRFLLVVLARPYTGTVNHKCYSRGRNIHAARARQHPTSTVLARAALMLRTREWQSCLTFLVQSAPNGQVDKGGCRGAAILGRTYQRASSKHSRSRSAIGSHSAMSRRGMVRIYLDV</sequence>
<organism evidence="1 2">
    <name type="scientific">Ancylostoma ceylanicum</name>
    <dbReference type="NCBI Taxonomy" id="53326"/>
    <lineage>
        <taxon>Eukaryota</taxon>
        <taxon>Metazoa</taxon>
        <taxon>Ecdysozoa</taxon>
        <taxon>Nematoda</taxon>
        <taxon>Chromadorea</taxon>
        <taxon>Rhabditida</taxon>
        <taxon>Rhabditina</taxon>
        <taxon>Rhabditomorpha</taxon>
        <taxon>Strongyloidea</taxon>
        <taxon>Ancylostomatidae</taxon>
        <taxon>Ancylostomatinae</taxon>
        <taxon>Ancylostoma</taxon>
    </lineage>
</organism>
<dbReference type="Proteomes" id="UP000024635">
    <property type="component" value="Unassembled WGS sequence"/>
</dbReference>
<keyword evidence="2" id="KW-1185">Reference proteome</keyword>
<name>A0A016TK05_9BILA</name>
<proteinExistence type="predicted"/>
<gene>
    <name evidence="1" type="primary">Acey_s0096.g2874</name>
    <name evidence="1" type="ORF">Y032_0096g2874</name>
</gene>